<evidence type="ECO:0000256" key="3">
    <source>
        <dbReference type="ARBA" id="ARBA00022691"/>
    </source>
</evidence>
<feature type="region of interest" description="Disordered" evidence="5">
    <location>
        <begin position="197"/>
        <end position="231"/>
    </location>
</feature>
<evidence type="ECO:0000256" key="2">
    <source>
        <dbReference type="ARBA" id="ARBA00022679"/>
    </source>
</evidence>
<evidence type="ECO:0000313" key="8">
    <source>
        <dbReference type="Proteomes" id="UP000654257"/>
    </source>
</evidence>
<evidence type="ECO:0000256" key="1">
    <source>
        <dbReference type="ARBA" id="ARBA00022603"/>
    </source>
</evidence>
<dbReference type="SUPFAM" id="SSF53335">
    <property type="entry name" value="S-adenosyl-L-methionine-dependent methyltransferases"/>
    <property type="match status" value="1"/>
</dbReference>
<dbReference type="RefSeq" id="WP_188544936.1">
    <property type="nucleotide sequence ID" value="NZ_BMCU01000002.1"/>
</dbReference>
<dbReference type="InterPro" id="IPR002792">
    <property type="entry name" value="TRAM_dom"/>
</dbReference>
<feature type="binding site" evidence="4">
    <location>
        <position position="285"/>
    </location>
    <ligand>
        <name>S-adenosyl-L-methionine</name>
        <dbReference type="ChEBI" id="CHEBI:59789"/>
    </ligand>
</feature>
<feature type="domain" description="TRAM" evidence="6">
    <location>
        <begin position="3"/>
        <end position="62"/>
    </location>
</feature>
<dbReference type="GO" id="GO:0070041">
    <property type="term" value="F:rRNA (uridine-C5-)-methyltransferase activity"/>
    <property type="evidence" value="ECO:0007669"/>
    <property type="project" value="TreeGrafter"/>
</dbReference>
<keyword evidence="2 4" id="KW-0808">Transferase</keyword>
<name>A0A917FTZ6_9NOCA</name>
<sequence>MSANWFGETFEVRVDGPAHGGFCVGRRDGRVVFVRHTLPGELVLVRVTEDPGKSFCRADAVEVLDPSPDRIPARCPISGPGASGCCDFSHVTPGALRVIKSTVVREQLAKIAQIDREVTVEALPGRDDGTQWRSRVRLAVDDTGRAGFHRFRSSRLVTDLRCPQVVPGLYDELGDASWRPDSELHVVVDSTGTRHVVESSAAQSRTARTDRGRRGAAARRAGASGPRRHRVLEGTGRPVERVGARDWELDATGFWQAHTGAADRYSDVVRNWSGALSGATAWDLYCGVGVFASVLADQVGPHGSVVGAEFSRQAVVDGRAALDDLPQVSLYSGRVERMFDRLPSNPSVVVLDPPRSGAGRDVVAGVSAAGAGALVHIGCDPAAFARDAGLYEQAGYRLTELRAFDAFPLTHHVEVIGLFTR</sequence>
<dbReference type="InterPro" id="IPR029063">
    <property type="entry name" value="SAM-dependent_MTases_sf"/>
</dbReference>
<protein>
    <submittedName>
        <fullName evidence="7">23S rRNA methyltransferase</fullName>
    </submittedName>
</protein>
<dbReference type="PANTHER" id="PTHR11061:SF30">
    <property type="entry name" value="TRNA (URACIL(54)-C(5))-METHYLTRANSFERASE"/>
    <property type="match status" value="1"/>
</dbReference>
<dbReference type="Gene3D" id="3.40.50.150">
    <property type="entry name" value="Vaccinia Virus protein VP39"/>
    <property type="match status" value="1"/>
</dbReference>
<proteinExistence type="inferred from homology"/>
<dbReference type="GO" id="GO:0070475">
    <property type="term" value="P:rRNA base methylation"/>
    <property type="evidence" value="ECO:0007669"/>
    <property type="project" value="TreeGrafter"/>
</dbReference>
<dbReference type="PROSITE" id="PS51687">
    <property type="entry name" value="SAM_MT_RNA_M5U"/>
    <property type="match status" value="1"/>
</dbReference>
<gene>
    <name evidence="7" type="ORF">GCM10007304_23330</name>
</gene>
<dbReference type="InterPro" id="IPR010280">
    <property type="entry name" value="U5_MeTrfase_fam"/>
</dbReference>
<feature type="binding site" evidence="4">
    <location>
        <position position="309"/>
    </location>
    <ligand>
        <name>S-adenosyl-L-methionine</name>
        <dbReference type="ChEBI" id="CHEBI:59789"/>
    </ligand>
</feature>
<dbReference type="SUPFAM" id="SSF50249">
    <property type="entry name" value="Nucleic acid-binding proteins"/>
    <property type="match status" value="1"/>
</dbReference>
<dbReference type="InterPro" id="IPR012340">
    <property type="entry name" value="NA-bd_OB-fold"/>
</dbReference>
<dbReference type="Pfam" id="PF05958">
    <property type="entry name" value="tRNA_U5-meth_tr"/>
    <property type="match status" value="1"/>
</dbReference>
<dbReference type="Gene3D" id="2.40.50.140">
    <property type="entry name" value="Nucleic acid-binding proteins"/>
    <property type="match status" value="1"/>
</dbReference>
<keyword evidence="1 4" id="KW-0489">Methyltransferase</keyword>
<dbReference type="Gene3D" id="2.40.50.1070">
    <property type="match status" value="1"/>
</dbReference>
<comment type="similarity">
    <text evidence="4">Belongs to the class I-like SAM-binding methyltransferase superfamily. RNA M5U methyltransferase family.</text>
</comment>
<evidence type="ECO:0000259" key="6">
    <source>
        <dbReference type="PROSITE" id="PS50926"/>
    </source>
</evidence>
<accession>A0A917FTZ6</accession>
<dbReference type="Proteomes" id="UP000654257">
    <property type="component" value="Unassembled WGS sequence"/>
</dbReference>
<organism evidence="7 8">
    <name type="scientific">Rhodococcoides trifolii</name>
    <dbReference type="NCBI Taxonomy" id="908250"/>
    <lineage>
        <taxon>Bacteria</taxon>
        <taxon>Bacillati</taxon>
        <taxon>Actinomycetota</taxon>
        <taxon>Actinomycetes</taxon>
        <taxon>Mycobacteriales</taxon>
        <taxon>Nocardiaceae</taxon>
        <taxon>Rhodococcoides</taxon>
    </lineage>
</organism>
<dbReference type="EMBL" id="BMCU01000002">
    <property type="protein sequence ID" value="GGG08569.1"/>
    <property type="molecule type" value="Genomic_DNA"/>
</dbReference>
<evidence type="ECO:0000256" key="4">
    <source>
        <dbReference type="PROSITE-ProRule" id="PRU01024"/>
    </source>
</evidence>
<reference evidence="7" key="2">
    <citation type="submission" date="2020-09" db="EMBL/GenBank/DDBJ databases">
        <authorList>
            <person name="Sun Q."/>
            <person name="Sedlacek I."/>
        </authorList>
    </citation>
    <scope>NUCLEOTIDE SEQUENCE</scope>
    <source>
        <strain evidence="7">CCM 7905</strain>
    </source>
</reference>
<dbReference type="PANTHER" id="PTHR11061">
    <property type="entry name" value="RNA M5U METHYLTRANSFERASE"/>
    <property type="match status" value="1"/>
</dbReference>
<dbReference type="AlphaFoldDB" id="A0A917FTZ6"/>
<feature type="binding site" evidence="4">
    <location>
        <position position="352"/>
    </location>
    <ligand>
        <name>S-adenosyl-L-methionine</name>
        <dbReference type="ChEBI" id="CHEBI:59789"/>
    </ligand>
</feature>
<evidence type="ECO:0000313" key="7">
    <source>
        <dbReference type="EMBL" id="GGG08569.1"/>
    </source>
</evidence>
<feature type="binding site" evidence="4">
    <location>
        <position position="256"/>
    </location>
    <ligand>
        <name>S-adenosyl-L-methionine</name>
        <dbReference type="ChEBI" id="CHEBI:59789"/>
    </ligand>
</feature>
<dbReference type="Pfam" id="PF01938">
    <property type="entry name" value="TRAM"/>
    <property type="match status" value="1"/>
</dbReference>
<dbReference type="PROSITE" id="PS50926">
    <property type="entry name" value="TRAM"/>
    <property type="match status" value="1"/>
</dbReference>
<feature type="active site" description="Nucleophile" evidence="4">
    <location>
        <position position="379"/>
    </location>
</feature>
<reference evidence="7" key="1">
    <citation type="journal article" date="2014" name="Int. J. Syst. Evol. Microbiol.">
        <title>Complete genome sequence of Corynebacterium casei LMG S-19264T (=DSM 44701T), isolated from a smear-ripened cheese.</title>
        <authorList>
            <consortium name="US DOE Joint Genome Institute (JGI-PGF)"/>
            <person name="Walter F."/>
            <person name="Albersmeier A."/>
            <person name="Kalinowski J."/>
            <person name="Ruckert C."/>
        </authorList>
    </citation>
    <scope>NUCLEOTIDE SEQUENCE</scope>
    <source>
        <strain evidence="7">CCM 7905</strain>
    </source>
</reference>
<comment type="caution">
    <text evidence="7">The sequence shown here is derived from an EMBL/GenBank/DDBJ whole genome shotgun (WGS) entry which is preliminary data.</text>
</comment>
<keyword evidence="8" id="KW-1185">Reference proteome</keyword>
<keyword evidence="3 4" id="KW-0949">S-adenosyl-L-methionine</keyword>
<evidence type="ECO:0000256" key="5">
    <source>
        <dbReference type="SAM" id="MobiDB-lite"/>
    </source>
</evidence>